<gene>
    <name evidence="2" type="ORF">RAG0_10068</name>
</gene>
<evidence type="ECO:0000313" key="3">
    <source>
        <dbReference type="Proteomes" id="UP000178912"/>
    </source>
</evidence>
<feature type="compositionally biased region" description="Polar residues" evidence="1">
    <location>
        <begin position="1"/>
        <end position="11"/>
    </location>
</feature>
<protein>
    <submittedName>
        <fullName evidence="2">Uncharacterized protein</fullName>
    </submittedName>
</protein>
<evidence type="ECO:0000256" key="1">
    <source>
        <dbReference type="SAM" id="MobiDB-lite"/>
    </source>
</evidence>
<dbReference type="AlphaFoldDB" id="A0A1E1KYB7"/>
<sequence length="53" mass="6074">MPSNYGRSANQPELALMHEVEKRQQLHPHSRPNASSLIPTKDKLFSSEETTRK</sequence>
<keyword evidence="3" id="KW-1185">Reference proteome</keyword>
<proteinExistence type="predicted"/>
<dbReference type="EMBL" id="FJUX01000060">
    <property type="protein sequence ID" value="CZT03240.1"/>
    <property type="molecule type" value="Genomic_DNA"/>
</dbReference>
<organism evidence="2 3">
    <name type="scientific">Rhynchosporium agropyri</name>
    <dbReference type="NCBI Taxonomy" id="914238"/>
    <lineage>
        <taxon>Eukaryota</taxon>
        <taxon>Fungi</taxon>
        <taxon>Dikarya</taxon>
        <taxon>Ascomycota</taxon>
        <taxon>Pezizomycotina</taxon>
        <taxon>Leotiomycetes</taxon>
        <taxon>Helotiales</taxon>
        <taxon>Ploettnerulaceae</taxon>
        <taxon>Rhynchosporium</taxon>
    </lineage>
</organism>
<dbReference type="Proteomes" id="UP000178912">
    <property type="component" value="Unassembled WGS sequence"/>
</dbReference>
<reference evidence="3" key="1">
    <citation type="submission" date="2016-03" db="EMBL/GenBank/DDBJ databases">
        <authorList>
            <person name="Guldener U."/>
        </authorList>
    </citation>
    <scope>NUCLEOTIDE SEQUENCE [LARGE SCALE GENOMIC DNA]</scope>
    <source>
        <strain evidence="3">04CH-RAC-A.6.1</strain>
    </source>
</reference>
<accession>A0A1E1KYB7</accession>
<feature type="region of interest" description="Disordered" evidence="1">
    <location>
        <begin position="1"/>
        <end position="53"/>
    </location>
</feature>
<feature type="compositionally biased region" description="Basic and acidic residues" evidence="1">
    <location>
        <begin position="40"/>
        <end position="53"/>
    </location>
</feature>
<evidence type="ECO:0000313" key="2">
    <source>
        <dbReference type="EMBL" id="CZT03240.1"/>
    </source>
</evidence>
<name>A0A1E1KYB7_9HELO</name>